<reference evidence="4" key="1">
    <citation type="submission" date="2012-12" db="EMBL/GenBank/DDBJ databases">
        <authorList>
            <person name="Hellsten U."/>
            <person name="Grimwood J."/>
            <person name="Chapman J.A."/>
            <person name="Shapiro H."/>
            <person name="Aerts A."/>
            <person name="Otillar R.P."/>
            <person name="Terry A.Y."/>
            <person name="Boore J.L."/>
            <person name="Simakov O."/>
            <person name="Marletaz F."/>
            <person name="Cho S.-J."/>
            <person name="Edsinger-Gonzales E."/>
            <person name="Havlak P."/>
            <person name="Kuo D.-H."/>
            <person name="Larsson T."/>
            <person name="Lv J."/>
            <person name="Arendt D."/>
            <person name="Savage R."/>
            <person name="Osoegawa K."/>
            <person name="de Jong P."/>
            <person name="Lindberg D.R."/>
            <person name="Seaver E.C."/>
            <person name="Weisblat D.A."/>
            <person name="Putnam N.H."/>
            <person name="Grigoriev I.V."/>
            <person name="Rokhsar D.S."/>
        </authorList>
    </citation>
    <scope>NUCLEOTIDE SEQUENCE</scope>
    <source>
        <strain evidence="4">I ESC-2004</strain>
    </source>
</reference>
<name>R7TX57_CAPTE</name>
<feature type="compositionally biased region" description="Basic residues" evidence="1">
    <location>
        <begin position="41"/>
        <end position="54"/>
    </location>
</feature>
<feature type="compositionally biased region" description="Polar residues" evidence="1">
    <location>
        <begin position="264"/>
        <end position="276"/>
    </location>
</feature>
<keyword evidence="4" id="KW-1185">Reference proteome</keyword>
<feature type="compositionally biased region" description="Polar residues" evidence="1">
    <location>
        <begin position="189"/>
        <end position="199"/>
    </location>
</feature>
<dbReference type="OrthoDB" id="10063592at2759"/>
<organism evidence="2">
    <name type="scientific">Capitella teleta</name>
    <name type="common">Polychaete worm</name>
    <dbReference type="NCBI Taxonomy" id="283909"/>
    <lineage>
        <taxon>Eukaryota</taxon>
        <taxon>Metazoa</taxon>
        <taxon>Spiralia</taxon>
        <taxon>Lophotrochozoa</taxon>
        <taxon>Annelida</taxon>
        <taxon>Polychaeta</taxon>
        <taxon>Sedentaria</taxon>
        <taxon>Scolecida</taxon>
        <taxon>Capitellidae</taxon>
        <taxon>Capitella</taxon>
    </lineage>
</organism>
<dbReference type="Proteomes" id="UP000014760">
    <property type="component" value="Unassembled WGS sequence"/>
</dbReference>
<gene>
    <name evidence="2" type="ORF">CAPTEDRAFT_207600</name>
</gene>
<proteinExistence type="predicted"/>
<sequence>MATAPHSTYAVTIATDSPHPHRVFINRIVSTFMASNLSPQRIKRQQHPSPHPHRQQYEEAEAPPGGYVPNSVYATRTQYRNQSYPTFSTSNATQPAAPIQSPYQHNLYSVQNHISRRYDSTDELLSPSDGGLYRRPPDPNAHQPSPLQHRHGGSVDLLDVDLSPAKRAESQLPGETSDDNYRTYPGPSRSFTEHNSGNSTWYVPDTSYEGMDLSGVESPTSTVTTKYQNYVEVSKPFEMSDFYKYSEKLRRQRVNESPGYHSLGRSTHTSSPYNSPHESERPRPHITSKLMKVLVLLLRSA</sequence>
<evidence type="ECO:0000313" key="3">
    <source>
        <dbReference type="EnsemblMetazoa" id="CapteP207600"/>
    </source>
</evidence>
<feature type="region of interest" description="Disordered" evidence="1">
    <location>
        <begin position="40"/>
        <end position="70"/>
    </location>
</feature>
<feature type="region of interest" description="Disordered" evidence="1">
    <location>
        <begin position="167"/>
        <end position="199"/>
    </location>
</feature>
<evidence type="ECO:0000313" key="4">
    <source>
        <dbReference type="Proteomes" id="UP000014760"/>
    </source>
</evidence>
<dbReference type="AlphaFoldDB" id="R7TX57"/>
<dbReference type="HOGENOM" id="CLU_925143_0_0_1"/>
<evidence type="ECO:0000313" key="2">
    <source>
        <dbReference type="EMBL" id="ELT98508.1"/>
    </source>
</evidence>
<accession>R7TX57</accession>
<evidence type="ECO:0000256" key="1">
    <source>
        <dbReference type="SAM" id="MobiDB-lite"/>
    </source>
</evidence>
<feature type="region of interest" description="Disordered" evidence="1">
    <location>
        <begin position="253"/>
        <end position="286"/>
    </location>
</feature>
<reference evidence="2 4" key="2">
    <citation type="journal article" date="2013" name="Nature">
        <title>Insights into bilaterian evolution from three spiralian genomes.</title>
        <authorList>
            <person name="Simakov O."/>
            <person name="Marletaz F."/>
            <person name="Cho S.J."/>
            <person name="Edsinger-Gonzales E."/>
            <person name="Havlak P."/>
            <person name="Hellsten U."/>
            <person name="Kuo D.H."/>
            <person name="Larsson T."/>
            <person name="Lv J."/>
            <person name="Arendt D."/>
            <person name="Savage R."/>
            <person name="Osoegawa K."/>
            <person name="de Jong P."/>
            <person name="Grimwood J."/>
            <person name="Chapman J.A."/>
            <person name="Shapiro H."/>
            <person name="Aerts A."/>
            <person name="Otillar R.P."/>
            <person name="Terry A.Y."/>
            <person name="Boore J.L."/>
            <person name="Grigoriev I.V."/>
            <person name="Lindberg D.R."/>
            <person name="Seaver E.C."/>
            <person name="Weisblat D.A."/>
            <person name="Putnam N.H."/>
            <person name="Rokhsar D.S."/>
        </authorList>
    </citation>
    <scope>NUCLEOTIDE SEQUENCE</scope>
    <source>
        <strain evidence="2 4">I ESC-2004</strain>
    </source>
</reference>
<dbReference type="EMBL" id="KB307875">
    <property type="protein sequence ID" value="ELT98508.1"/>
    <property type="molecule type" value="Genomic_DNA"/>
</dbReference>
<feature type="region of interest" description="Disordered" evidence="1">
    <location>
        <begin position="121"/>
        <end position="154"/>
    </location>
</feature>
<dbReference type="EMBL" id="AMQN01010455">
    <property type="status" value="NOT_ANNOTATED_CDS"/>
    <property type="molecule type" value="Genomic_DNA"/>
</dbReference>
<dbReference type="EnsemblMetazoa" id="CapteT207600">
    <property type="protein sequence ID" value="CapteP207600"/>
    <property type="gene ID" value="CapteG207600"/>
</dbReference>
<reference evidence="3" key="3">
    <citation type="submission" date="2015-06" db="UniProtKB">
        <authorList>
            <consortium name="EnsemblMetazoa"/>
        </authorList>
    </citation>
    <scope>IDENTIFICATION</scope>
</reference>
<protein>
    <submittedName>
        <fullName evidence="2 3">Uncharacterized protein</fullName>
    </submittedName>
</protein>